<dbReference type="Proteomes" id="UP000247233">
    <property type="component" value="Unassembled WGS sequence"/>
</dbReference>
<evidence type="ECO:0000256" key="1">
    <source>
        <dbReference type="ARBA" id="ARBA00006328"/>
    </source>
</evidence>
<dbReference type="EMBL" id="MSFL01000048">
    <property type="protein sequence ID" value="PWY65990.1"/>
    <property type="molecule type" value="Genomic_DNA"/>
</dbReference>
<name>A0A317V1C5_9EURO</name>
<feature type="domain" description="NmrA-like" evidence="3">
    <location>
        <begin position="2"/>
        <end position="260"/>
    </location>
</feature>
<dbReference type="GeneID" id="37068420"/>
<dbReference type="VEuPathDB" id="FungiDB:BO70DRAFT_390734"/>
<evidence type="ECO:0000259" key="3">
    <source>
        <dbReference type="Pfam" id="PF05368"/>
    </source>
</evidence>
<dbReference type="AlphaFoldDB" id="A0A317V1C5"/>
<evidence type="ECO:0000256" key="2">
    <source>
        <dbReference type="ARBA" id="ARBA00022857"/>
    </source>
</evidence>
<sequence length="329" mass="36717">MKTILVIGGTGAQGIPVVKALATNPEYTIKIITRDTTSPSAQYLTTLPSVTLIPGTPYSEPTLHSALSNTDIVFANTNGFALGEKAEIYWGIRLYELCRQHAISHFIYAGLEYGSKLGNFLPKYRCGHLDGKGKVVQFLSAQPTEPMKWSVITSCMYMEALWEFLRPYPDPDADEPGRLVFAAPLGEARCPLICLEDYGRYVRWMVENAEQSNGLELHVATEDVSWEELAATFSEVTGKRAVYKDVTLDEYFSSGIFPDPEAKIGGKEAGRDDATLMSYRDNFSGFWNTWKDQLTQRDYLIMDRVLPDRVRSVREWMGLVGYDGGIGGC</sequence>
<dbReference type="InterPro" id="IPR008030">
    <property type="entry name" value="NmrA-like"/>
</dbReference>
<comment type="caution">
    <text evidence="4">The sequence shown here is derived from an EMBL/GenBank/DDBJ whole genome shotgun (WGS) entry which is preliminary data.</text>
</comment>
<dbReference type="Pfam" id="PF05368">
    <property type="entry name" value="NmrA"/>
    <property type="match status" value="1"/>
</dbReference>
<organism evidence="4 5">
    <name type="scientific">Aspergillus heteromorphus CBS 117.55</name>
    <dbReference type="NCBI Taxonomy" id="1448321"/>
    <lineage>
        <taxon>Eukaryota</taxon>
        <taxon>Fungi</taxon>
        <taxon>Dikarya</taxon>
        <taxon>Ascomycota</taxon>
        <taxon>Pezizomycotina</taxon>
        <taxon>Eurotiomycetes</taxon>
        <taxon>Eurotiomycetidae</taxon>
        <taxon>Eurotiales</taxon>
        <taxon>Aspergillaceae</taxon>
        <taxon>Aspergillus</taxon>
        <taxon>Aspergillus subgen. Circumdati</taxon>
    </lineage>
</organism>
<dbReference type="RefSeq" id="XP_025394661.1">
    <property type="nucleotide sequence ID" value="XM_025546183.1"/>
</dbReference>
<protein>
    <submittedName>
        <fullName evidence="4">NmrA family protein</fullName>
    </submittedName>
</protein>
<evidence type="ECO:0000313" key="5">
    <source>
        <dbReference type="Proteomes" id="UP000247233"/>
    </source>
</evidence>
<dbReference type="Gene3D" id="3.90.25.10">
    <property type="entry name" value="UDP-galactose 4-epimerase, domain 1"/>
    <property type="match status" value="1"/>
</dbReference>
<dbReference type="Gene3D" id="3.40.50.720">
    <property type="entry name" value="NAD(P)-binding Rossmann-like Domain"/>
    <property type="match status" value="1"/>
</dbReference>
<reference evidence="4 5" key="1">
    <citation type="submission" date="2016-12" db="EMBL/GenBank/DDBJ databases">
        <title>The genomes of Aspergillus section Nigri reveals drivers in fungal speciation.</title>
        <authorList>
            <consortium name="DOE Joint Genome Institute"/>
            <person name="Vesth T.C."/>
            <person name="Nybo J."/>
            <person name="Theobald S."/>
            <person name="Brandl J."/>
            <person name="Frisvad J.C."/>
            <person name="Nielsen K.F."/>
            <person name="Lyhne E.K."/>
            <person name="Kogle M.E."/>
            <person name="Kuo A."/>
            <person name="Riley R."/>
            <person name="Clum A."/>
            <person name="Nolan M."/>
            <person name="Lipzen A."/>
            <person name="Salamov A."/>
            <person name="Henrissat B."/>
            <person name="Wiebenga A."/>
            <person name="De Vries R.P."/>
            <person name="Grigoriev I.V."/>
            <person name="Mortensen U.H."/>
            <person name="Andersen M.R."/>
            <person name="Baker S.E."/>
        </authorList>
    </citation>
    <scope>NUCLEOTIDE SEQUENCE [LARGE SCALE GENOMIC DNA]</scope>
    <source>
        <strain evidence="4 5">CBS 117.55</strain>
    </source>
</reference>
<keyword evidence="2" id="KW-0521">NADP</keyword>
<dbReference type="GO" id="GO:0005634">
    <property type="term" value="C:nucleus"/>
    <property type="evidence" value="ECO:0007669"/>
    <property type="project" value="TreeGrafter"/>
</dbReference>
<dbReference type="OrthoDB" id="300709at2759"/>
<keyword evidence="5" id="KW-1185">Reference proteome</keyword>
<dbReference type="InterPro" id="IPR036291">
    <property type="entry name" value="NAD(P)-bd_dom_sf"/>
</dbReference>
<evidence type="ECO:0000313" key="4">
    <source>
        <dbReference type="EMBL" id="PWY65990.1"/>
    </source>
</evidence>
<dbReference type="PANTHER" id="PTHR42748:SF14">
    <property type="entry name" value="SNOAL-LIKE DOMAIN-CONTAINING PROTEIN"/>
    <property type="match status" value="1"/>
</dbReference>
<dbReference type="PANTHER" id="PTHR42748">
    <property type="entry name" value="NITROGEN METABOLITE REPRESSION PROTEIN NMRA FAMILY MEMBER"/>
    <property type="match status" value="1"/>
</dbReference>
<proteinExistence type="inferred from homology"/>
<dbReference type="STRING" id="1448321.A0A317V1C5"/>
<comment type="similarity">
    <text evidence="1">Belongs to the NmrA-type oxidoreductase family.</text>
</comment>
<accession>A0A317V1C5</accession>
<dbReference type="InterPro" id="IPR051164">
    <property type="entry name" value="NmrA-like_oxidored"/>
</dbReference>
<gene>
    <name evidence="4" type="ORF">BO70DRAFT_390734</name>
</gene>
<dbReference type="SUPFAM" id="SSF51735">
    <property type="entry name" value="NAD(P)-binding Rossmann-fold domains"/>
    <property type="match status" value="1"/>
</dbReference>